<evidence type="ECO:0000256" key="1">
    <source>
        <dbReference type="SAM" id="MobiDB-lite"/>
    </source>
</evidence>
<sequence length="751" mass="84093">MTHAPLQEARFGSEISILHTVRMSKIGNLDVETMDPQVTHRELLDAAALLGLPVSFVCERLGLAPAQPEVISSSSPTEGSSRSSNGTRRDKVPWTLDNGYASSTADWRYIANTPCDSLAHTKQGIAVSSYRACHVSETPEVEIQDDERQPLDSTQWIGNTSATEARANPSALRGVEGISPITKSSPTTADQQLKDCSAAHSKTSSESRILQNATVGSPSWAVPTPESLHQLSTIVVNGSASYFTPPFNGVSPNHSGSISGANDDAAVALEETAKAAAKAVLRGPCSKVWTLPPRIRRRKKAKPDGGAPSKRKRDAINVAKDGPKRRGAYTDETLKQNTALTRILKSCIRCRMNRGRCVPDPEDLNGECLTCKRITGPTLCKMLCYRYIVTDASLYREQKAPYQVYTKRWQSMDIIDIPASDWASSDIRTITVSPNHVHAPFKFAVREFIPAQGDLLEERWMTATGPKRIAIPRYALADMHKAANAMKDYIEQYTWKFVGVTIGDLDQLLFATYHMAFRHIGDAKTQEERNLLSNTFRLWVTCRLISNPVHISGQDKLGGHPIYDPESLHDGKVPMPLIMTAQFECINYTSFLRPWSKAVLKQLNELVLAKKREYWLTIYFTMFILLHSCAMMTRRDEETARQYNHEGQYANPESIRAHHSGAQTMLAHFHFINKGVVPFSLPQTESGRQELAKAADLNAEQVSFVWTTSELIKERKRDERMRHVREINDVGDDLYWVSMLYDTDWKPQKMD</sequence>
<dbReference type="AlphaFoldDB" id="A0AAN6MYM4"/>
<feature type="region of interest" description="Disordered" evidence="1">
    <location>
        <begin position="68"/>
        <end position="95"/>
    </location>
</feature>
<gene>
    <name evidence="2" type="ORF">QBC46DRAFT_400221</name>
</gene>
<proteinExistence type="predicted"/>
<organism evidence="2 3">
    <name type="scientific">Diplogelasinospora grovesii</name>
    <dbReference type="NCBI Taxonomy" id="303347"/>
    <lineage>
        <taxon>Eukaryota</taxon>
        <taxon>Fungi</taxon>
        <taxon>Dikarya</taxon>
        <taxon>Ascomycota</taxon>
        <taxon>Pezizomycotina</taxon>
        <taxon>Sordariomycetes</taxon>
        <taxon>Sordariomycetidae</taxon>
        <taxon>Sordariales</taxon>
        <taxon>Diplogelasinosporaceae</taxon>
        <taxon>Diplogelasinospora</taxon>
    </lineage>
</organism>
<dbReference type="Proteomes" id="UP001303473">
    <property type="component" value="Unassembled WGS sequence"/>
</dbReference>
<feature type="region of interest" description="Disordered" evidence="1">
    <location>
        <begin position="293"/>
        <end position="327"/>
    </location>
</feature>
<keyword evidence="3" id="KW-1185">Reference proteome</keyword>
<evidence type="ECO:0000313" key="2">
    <source>
        <dbReference type="EMBL" id="KAK3934287.1"/>
    </source>
</evidence>
<dbReference type="InterPro" id="IPR052973">
    <property type="entry name" value="Fungal_sec-metab_reg_TF"/>
</dbReference>
<comment type="caution">
    <text evidence="2">The sequence shown here is derived from an EMBL/GenBank/DDBJ whole genome shotgun (WGS) entry which is preliminary data.</text>
</comment>
<feature type="compositionally biased region" description="Low complexity" evidence="1">
    <location>
        <begin position="72"/>
        <end position="84"/>
    </location>
</feature>
<accession>A0AAN6MYM4</accession>
<name>A0AAN6MYM4_9PEZI</name>
<evidence type="ECO:0000313" key="3">
    <source>
        <dbReference type="Proteomes" id="UP001303473"/>
    </source>
</evidence>
<dbReference type="PANTHER" id="PTHR35392">
    <property type="entry name" value="ZN(II)2CYS6 TRANSCRIPTION FACTOR (EUROFUNG)-RELATED-RELATED"/>
    <property type="match status" value="1"/>
</dbReference>
<protein>
    <recommendedName>
        <fullName evidence="4">Zn(2)-C6 fungal-type domain-containing protein</fullName>
    </recommendedName>
</protein>
<reference evidence="3" key="1">
    <citation type="journal article" date="2023" name="Mol. Phylogenet. Evol.">
        <title>Genome-scale phylogeny and comparative genomics of the fungal order Sordariales.</title>
        <authorList>
            <person name="Hensen N."/>
            <person name="Bonometti L."/>
            <person name="Westerberg I."/>
            <person name="Brannstrom I.O."/>
            <person name="Guillou S."/>
            <person name="Cros-Aarteil S."/>
            <person name="Calhoun S."/>
            <person name="Haridas S."/>
            <person name="Kuo A."/>
            <person name="Mondo S."/>
            <person name="Pangilinan J."/>
            <person name="Riley R."/>
            <person name="LaButti K."/>
            <person name="Andreopoulos B."/>
            <person name="Lipzen A."/>
            <person name="Chen C."/>
            <person name="Yan M."/>
            <person name="Daum C."/>
            <person name="Ng V."/>
            <person name="Clum A."/>
            <person name="Steindorff A."/>
            <person name="Ohm R.A."/>
            <person name="Martin F."/>
            <person name="Silar P."/>
            <person name="Natvig D.O."/>
            <person name="Lalanne C."/>
            <person name="Gautier V."/>
            <person name="Ament-Velasquez S.L."/>
            <person name="Kruys A."/>
            <person name="Hutchinson M.I."/>
            <person name="Powell A.J."/>
            <person name="Barry K."/>
            <person name="Miller A.N."/>
            <person name="Grigoriev I.V."/>
            <person name="Debuchy R."/>
            <person name="Gladieux P."/>
            <person name="Hiltunen Thoren M."/>
            <person name="Johannesson H."/>
        </authorList>
    </citation>
    <scope>NUCLEOTIDE SEQUENCE [LARGE SCALE GENOMIC DNA]</scope>
    <source>
        <strain evidence="3">CBS 340.73</strain>
    </source>
</reference>
<evidence type="ECO:0008006" key="4">
    <source>
        <dbReference type="Google" id="ProtNLM"/>
    </source>
</evidence>
<dbReference type="PANTHER" id="PTHR35392:SF3">
    <property type="entry name" value="ZN(2)-C6 FUNGAL-TYPE DOMAIN-CONTAINING PROTEIN"/>
    <property type="match status" value="1"/>
</dbReference>
<dbReference type="EMBL" id="MU854007">
    <property type="protein sequence ID" value="KAK3934287.1"/>
    <property type="molecule type" value="Genomic_DNA"/>
</dbReference>